<gene>
    <name evidence="1" type="ORF">MPAN_009980</name>
</gene>
<name>A0A7U9XVU6_9MOLU</name>
<dbReference type="Proteomes" id="UP000620133">
    <property type="component" value="Chromosome"/>
</dbReference>
<evidence type="ECO:0008006" key="3">
    <source>
        <dbReference type="Google" id="ProtNLM"/>
    </source>
</evidence>
<accession>A0A7U9XVU6</accession>
<dbReference type="InterPro" id="IPR012340">
    <property type="entry name" value="NA-bd_OB-fold"/>
</dbReference>
<dbReference type="RefSeq" id="WP_176239568.1">
    <property type="nucleotide sequence ID" value="NZ_AP024412.1"/>
</dbReference>
<dbReference type="KEGG" id="manr:MPAN_009980"/>
<proteinExistence type="predicted"/>
<reference evidence="1" key="1">
    <citation type="submission" date="2021-01" db="EMBL/GenBank/DDBJ databases">
        <title>Draft genome sequence of Acholeplasmataceae bacterium strain Mahy22.</title>
        <authorList>
            <person name="Watanabe M."/>
            <person name="Kojima H."/>
            <person name="Fukui M."/>
        </authorList>
    </citation>
    <scope>NUCLEOTIDE SEQUENCE</scope>
    <source>
        <strain evidence="1">Mahy22</strain>
    </source>
</reference>
<sequence length="86" mass="9427">MLNQVILVGRVNKLDKFAGIVSIDIKRPNGKDTDLIPVTLNEGLIDSVMEYLSEGSTIGVKASLNIDNNILRIIGEKVTFINTNNE</sequence>
<protein>
    <recommendedName>
        <fullName evidence="3">Single-stranded DNA-binding protein</fullName>
    </recommendedName>
</protein>
<keyword evidence="2" id="KW-1185">Reference proteome</keyword>
<organism evidence="1 2">
    <name type="scientific">Mariniplasma anaerobium</name>
    <dbReference type="NCBI Taxonomy" id="2735436"/>
    <lineage>
        <taxon>Bacteria</taxon>
        <taxon>Bacillati</taxon>
        <taxon>Mycoplasmatota</taxon>
        <taxon>Mollicutes</taxon>
        <taxon>Acholeplasmatales</taxon>
        <taxon>Acholeplasmataceae</taxon>
        <taxon>Mariniplasma</taxon>
    </lineage>
</organism>
<dbReference type="AlphaFoldDB" id="A0A7U9XVU6"/>
<evidence type="ECO:0000313" key="1">
    <source>
        <dbReference type="EMBL" id="BCR36105.1"/>
    </source>
</evidence>
<evidence type="ECO:0000313" key="2">
    <source>
        <dbReference type="Proteomes" id="UP000620133"/>
    </source>
</evidence>
<dbReference type="EMBL" id="AP024412">
    <property type="protein sequence ID" value="BCR36105.1"/>
    <property type="molecule type" value="Genomic_DNA"/>
</dbReference>
<dbReference type="SUPFAM" id="SSF50249">
    <property type="entry name" value="Nucleic acid-binding proteins"/>
    <property type="match status" value="1"/>
</dbReference>